<organism evidence="1 2">
    <name type="scientific">Coptis chinensis</name>
    <dbReference type="NCBI Taxonomy" id="261450"/>
    <lineage>
        <taxon>Eukaryota</taxon>
        <taxon>Viridiplantae</taxon>
        <taxon>Streptophyta</taxon>
        <taxon>Embryophyta</taxon>
        <taxon>Tracheophyta</taxon>
        <taxon>Spermatophyta</taxon>
        <taxon>Magnoliopsida</taxon>
        <taxon>Ranunculales</taxon>
        <taxon>Ranunculaceae</taxon>
        <taxon>Coptidoideae</taxon>
        <taxon>Coptis</taxon>
    </lineage>
</organism>
<evidence type="ECO:0000313" key="1">
    <source>
        <dbReference type="EMBL" id="KAF9604288.1"/>
    </source>
</evidence>
<comment type="caution">
    <text evidence="1">The sequence shown here is derived from an EMBL/GenBank/DDBJ whole genome shotgun (WGS) entry which is preliminary data.</text>
</comment>
<reference evidence="1 2" key="1">
    <citation type="submission" date="2020-10" db="EMBL/GenBank/DDBJ databases">
        <title>The Coptis chinensis genome and diversification of protoberbering-type alkaloids.</title>
        <authorList>
            <person name="Wang B."/>
            <person name="Shu S."/>
            <person name="Song C."/>
            <person name="Liu Y."/>
        </authorList>
    </citation>
    <scope>NUCLEOTIDE SEQUENCE [LARGE SCALE GENOMIC DNA]</scope>
    <source>
        <strain evidence="1">HL-2020</strain>
        <tissue evidence="1">Leaf</tissue>
    </source>
</reference>
<accession>A0A835HVY9</accession>
<sequence>MLDGPRRRVRAGPCLTRIRRKESFQAAAVLDLEAKDASFSYMGCVLLGFSYMGRVPVLISNSSSDVQGTEISGMVGGLQSSPISVAPEDLVDDEQRLVSSLDRIVAEQQLTM</sequence>
<gene>
    <name evidence="1" type="ORF">IFM89_005614</name>
</gene>
<dbReference type="Proteomes" id="UP000631114">
    <property type="component" value="Unassembled WGS sequence"/>
</dbReference>
<name>A0A835HVY9_9MAGN</name>
<keyword evidence="2" id="KW-1185">Reference proteome</keyword>
<evidence type="ECO:0000313" key="2">
    <source>
        <dbReference type="Proteomes" id="UP000631114"/>
    </source>
</evidence>
<proteinExistence type="predicted"/>
<protein>
    <submittedName>
        <fullName evidence="1">Uncharacterized protein</fullName>
    </submittedName>
</protein>
<dbReference type="AlphaFoldDB" id="A0A835HVY9"/>
<dbReference type="EMBL" id="JADFTS010000005">
    <property type="protein sequence ID" value="KAF9604288.1"/>
    <property type="molecule type" value="Genomic_DNA"/>
</dbReference>